<reference evidence="2 3" key="1">
    <citation type="submission" date="2019-12" db="EMBL/GenBank/DDBJ databases">
        <title>Shinella kummerowiae sp. nov., a symbiotic bacterium isolated from root nodules of the herbal legume Kummerowia stipulacea.</title>
        <authorList>
            <person name="Gao J."/>
        </authorList>
    </citation>
    <scope>NUCLEOTIDE SEQUENCE [LARGE SCALE GENOMIC DNA]</scope>
    <source>
        <strain evidence="2 3">CCBAU 25048</strain>
    </source>
</reference>
<dbReference type="PROSITE" id="PS50244">
    <property type="entry name" value="S5A_REDUCTASE"/>
    <property type="match status" value="1"/>
</dbReference>
<dbReference type="PANTHER" id="PTHR32251:SF17">
    <property type="entry name" value="STEROID 5-ALPHA REDUCTASE C-TERMINAL DOMAIN-CONTAINING PROTEIN"/>
    <property type="match status" value="1"/>
</dbReference>
<keyword evidence="1" id="KW-0812">Transmembrane</keyword>
<dbReference type="RefSeq" id="WP_160862647.1">
    <property type="nucleotide sequence ID" value="NZ_JAODWE010000020.1"/>
</dbReference>
<dbReference type="AlphaFoldDB" id="A0A6N8SQF6"/>
<feature type="transmembrane region" description="Helical" evidence="1">
    <location>
        <begin position="110"/>
        <end position="132"/>
    </location>
</feature>
<keyword evidence="1" id="KW-1133">Transmembrane helix</keyword>
<sequence>MPAVALFLLLAAAISLGMAAVWLAVVKGAGSGWVDTVWSFLVGGAGVAAALFPVSDWQSDGQRRLLMAAVAALWSCRLGLHILRRTLRGGEDPRYAKLQEEWGERWRGRLFLFLQIQAAAALLLTTTIFTAARNPAIGWQWSDIAGIAIIVITVVGEGIADAQLARFRSDDTNRGKVCDVGLWGLSRHPNYFFQWLGWVGYAVVAIGPAGDWGWGWLALAGPALMYWLLVHVSGIPPLEAHMMRSRGTAFTAYARRVNAFWPGAQKREQTT</sequence>
<keyword evidence="1" id="KW-0472">Membrane</keyword>
<feature type="transmembrane region" description="Helical" evidence="1">
    <location>
        <begin position="144"/>
        <end position="164"/>
    </location>
</feature>
<dbReference type="Gene3D" id="1.20.120.1630">
    <property type="match status" value="1"/>
</dbReference>
<feature type="transmembrane region" description="Helical" evidence="1">
    <location>
        <begin position="216"/>
        <end position="236"/>
    </location>
</feature>
<protein>
    <submittedName>
        <fullName evidence="2">DUF1295 domain-containing protein</fullName>
    </submittedName>
</protein>
<evidence type="ECO:0000313" key="3">
    <source>
        <dbReference type="Proteomes" id="UP000435802"/>
    </source>
</evidence>
<dbReference type="Pfam" id="PF06966">
    <property type="entry name" value="DUF1295"/>
    <property type="match status" value="1"/>
</dbReference>
<gene>
    <name evidence="2" type="ORF">GR138_28630</name>
</gene>
<proteinExistence type="predicted"/>
<organism evidence="2 3">
    <name type="scientific">Shinella kummerowiae</name>
    <dbReference type="NCBI Taxonomy" id="417745"/>
    <lineage>
        <taxon>Bacteria</taxon>
        <taxon>Pseudomonadati</taxon>
        <taxon>Pseudomonadota</taxon>
        <taxon>Alphaproteobacteria</taxon>
        <taxon>Hyphomicrobiales</taxon>
        <taxon>Rhizobiaceae</taxon>
        <taxon>Shinella</taxon>
    </lineage>
</organism>
<feature type="transmembrane region" description="Helical" evidence="1">
    <location>
        <begin position="191"/>
        <end position="210"/>
    </location>
</feature>
<dbReference type="OrthoDB" id="9779233at2"/>
<dbReference type="GO" id="GO:0016020">
    <property type="term" value="C:membrane"/>
    <property type="evidence" value="ECO:0007669"/>
    <property type="project" value="TreeGrafter"/>
</dbReference>
<comment type="caution">
    <text evidence="2">The sequence shown here is derived from an EMBL/GenBank/DDBJ whole genome shotgun (WGS) entry which is preliminary data.</text>
</comment>
<dbReference type="InterPro" id="IPR010721">
    <property type="entry name" value="UstE-like"/>
</dbReference>
<name>A0A6N8SQF6_9HYPH</name>
<evidence type="ECO:0000256" key="1">
    <source>
        <dbReference type="SAM" id="Phobius"/>
    </source>
</evidence>
<dbReference type="PANTHER" id="PTHR32251">
    <property type="entry name" value="3-OXO-5-ALPHA-STEROID 4-DEHYDROGENASE"/>
    <property type="match status" value="1"/>
</dbReference>
<dbReference type="EMBL" id="WUMK01000016">
    <property type="protein sequence ID" value="MXN49170.1"/>
    <property type="molecule type" value="Genomic_DNA"/>
</dbReference>
<feature type="transmembrane region" description="Helical" evidence="1">
    <location>
        <begin position="35"/>
        <end position="54"/>
    </location>
</feature>
<keyword evidence="3" id="KW-1185">Reference proteome</keyword>
<accession>A0A6N8SQF6</accession>
<dbReference type="Proteomes" id="UP000435802">
    <property type="component" value="Unassembled WGS sequence"/>
</dbReference>
<evidence type="ECO:0000313" key="2">
    <source>
        <dbReference type="EMBL" id="MXN49170.1"/>
    </source>
</evidence>